<dbReference type="InterPro" id="IPR011009">
    <property type="entry name" value="Kinase-like_dom_sf"/>
</dbReference>
<evidence type="ECO:0000256" key="5">
    <source>
        <dbReference type="ARBA" id="ARBA00022840"/>
    </source>
</evidence>
<evidence type="ECO:0000256" key="2">
    <source>
        <dbReference type="ARBA" id="ARBA00022679"/>
    </source>
</evidence>
<evidence type="ECO:0000256" key="6">
    <source>
        <dbReference type="SAM" id="MobiDB-lite"/>
    </source>
</evidence>
<feature type="domain" description="Protein kinase" evidence="7">
    <location>
        <begin position="1"/>
        <end position="260"/>
    </location>
</feature>
<dbReference type="Proteomes" id="UP001268864">
    <property type="component" value="Unassembled WGS sequence"/>
</dbReference>
<dbReference type="RefSeq" id="WP_310902297.1">
    <property type="nucleotide sequence ID" value="NZ_JAMQOS010000009.1"/>
</dbReference>
<gene>
    <name evidence="8" type="ORF">NDI86_21255</name>
</gene>
<dbReference type="InterPro" id="IPR050660">
    <property type="entry name" value="NEK_Ser/Thr_kinase"/>
</dbReference>
<feature type="compositionally biased region" description="Polar residues" evidence="6">
    <location>
        <begin position="340"/>
        <end position="351"/>
    </location>
</feature>
<dbReference type="PANTHER" id="PTHR43671:SF13">
    <property type="entry name" value="SERINE_THREONINE-PROTEIN KINASE NEK2"/>
    <property type="match status" value="1"/>
</dbReference>
<feature type="compositionally biased region" description="Low complexity" evidence="6">
    <location>
        <begin position="355"/>
        <end position="392"/>
    </location>
</feature>
<dbReference type="Pfam" id="PF25162">
    <property type="entry name" value="DUF7827"/>
    <property type="match status" value="1"/>
</dbReference>
<evidence type="ECO:0000313" key="8">
    <source>
        <dbReference type="EMBL" id="MDS0284631.1"/>
    </source>
</evidence>
<comment type="caution">
    <text evidence="8">The sequence shown here is derived from an EMBL/GenBank/DDBJ whole genome shotgun (WGS) entry which is preliminary data.</text>
</comment>
<keyword evidence="2" id="KW-0808">Transferase</keyword>
<evidence type="ECO:0000259" key="7">
    <source>
        <dbReference type="PROSITE" id="PS50011"/>
    </source>
</evidence>
<dbReference type="EC" id="2.7.11.1" evidence="1"/>
<dbReference type="Gene3D" id="1.10.510.10">
    <property type="entry name" value="Transferase(Phosphotransferase) domain 1"/>
    <property type="match status" value="1"/>
</dbReference>
<evidence type="ECO:0000256" key="1">
    <source>
        <dbReference type="ARBA" id="ARBA00012513"/>
    </source>
</evidence>
<accession>A0ABU2FWV8</accession>
<dbReference type="SUPFAM" id="SSF56112">
    <property type="entry name" value="Protein kinase-like (PK-like)"/>
    <property type="match status" value="1"/>
</dbReference>
<dbReference type="PROSITE" id="PS50011">
    <property type="entry name" value="PROTEIN_KINASE_DOM"/>
    <property type="match status" value="1"/>
</dbReference>
<feature type="region of interest" description="Disordered" evidence="6">
    <location>
        <begin position="263"/>
        <end position="315"/>
    </location>
</feature>
<evidence type="ECO:0000313" key="9">
    <source>
        <dbReference type="Proteomes" id="UP001268864"/>
    </source>
</evidence>
<dbReference type="InterPro" id="IPR001245">
    <property type="entry name" value="Ser-Thr/Tyr_kinase_cat_dom"/>
</dbReference>
<feature type="region of interest" description="Disordered" evidence="6">
    <location>
        <begin position="1"/>
        <end position="20"/>
    </location>
</feature>
<name>A0ABU2FWV8_9EURY</name>
<evidence type="ECO:0000256" key="3">
    <source>
        <dbReference type="ARBA" id="ARBA00022741"/>
    </source>
</evidence>
<keyword evidence="5" id="KW-0067">ATP-binding</keyword>
<organism evidence="8 9">
    <name type="scientific">Haloarcula onubensis</name>
    <dbReference type="NCBI Taxonomy" id="2950539"/>
    <lineage>
        <taxon>Archaea</taxon>
        <taxon>Methanobacteriati</taxon>
        <taxon>Methanobacteriota</taxon>
        <taxon>Stenosarchaea group</taxon>
        <taxon>Halobacteria</taxon>
        <taxon>Halobacteriales</taxon>
        <taxon>Haloarculaceae</taxon>
        <taxon>Haloarcula</taxon>
    </lineage>
</organism>
<keyword evidence="3" id="KW-0547">Nucleotide-binding</keyword>
<proteinExistence type="predicted"/>
<dbReference type="InterPro" id="IPR000719">
    <property type="entry name" value="Prot_kinase_dom"/>
</dbReference>
<dbReference type="Pfam" id="PF07714">
    <property type="entry name" value="PK_Tyr_Ser-Thr"/>
    <property type="match status" value="1"/>
</dbReference>
<keyword evidence="9" id="KW-1185">Reference proteome</keyword>
<reference evidence="8 9" key="1">
    <citation type="submission" date="2022-06" db="EMBL/GenBank/DDBJ databases">
        <title>Halomicroarcula sp. a new haloarchaeum isolate from saline soil.</title>
        <authorList>
            <person name="Strakova D."/>
            <person name="Galisteo C."/>
            <person name="Sanchez-Porro C."/>
            <person name="Ventosa A."/>
        </authorList>
    </citation>
    <scope>NUCLEOTIDE SEQUENCE [LARGE SCALE GENOMIC DNA]</scope>
    <source>
        <strain evidence="8 9">S3CR25-11</strain>
    </source>
</reference>
<sequence>MTEPTDRFAAETPKLEDARRGECSDYLHEYTGVLADTSESVRVYTPAPALAGNEDVVDAFTRVSDQWANAAANATIVSVRHRDDTPRPWIAVPAEPGAALEAVQSELSPAAIGSVVSETADALRTLGLYNTVHGHLSPSDVYVSATGDEPSVQIGGFGLEAAIRTAVGEYEPTPYTAPELRAEPGQPTERSDVYGLGAVTYFALTGRAPDGDADAGVAPSPPSEYVDTVPPALDEAVLRALSEQPADRQASPYVFSRAFLGSFDPDSGETDDEVTERGSEAAATAATDTDARPDEGGDSPTAEAEQAASDDDDTALTRRAAVGLVGLTGIGGGAWLVTSMPGSESSDTQSGDGVAPDAPAPSTATPEANTAADAGAETPASPATETPTATAESSDRDPSAEFGENVYVIARGETASITVEFDATSVATLQIGTIEDDGYAVVAELEDGDRDGVATVEFDSYLAANGTPSDTLRAGPDTVVSAVDTADGSFEGNQPAGSDLLDATDYRMSVASGPKTSPTVDDPDAIATLVLSEG</sequence>
<evidence type="ECO:0000256" key="4">
    <source>
        <dbReference type="ARBA" id="ARBA00022777"/>
    </source>
</evidence>
<dbReference type="EMBL" id="JAMQOS010000009">
    <property type="protein sequence ID" value="MDS0284631.1"/>
    <property type="molecule type" value="Genomic_DNA"/>
</dbReference>
<dbReference type="PANTHER" id="PTHR43671">
    <property type="entry name" value="SERINE/THREONINE-PROTEIN KINASE NEK"/>
    <property type="match status" value="1"/>
</dbReference>
<keyword evidence="4" id="KW-0418">Kinase</keyword>
<feature type="region of interest" description="Disordered" evidence="6">
    <location>
        <begin position="338"/>
        <end position="400"/>
    </location>
</feature>
<dbReference type="InterPro" id="IPR057149">
    <property type="entry name" value="DUF7827"/>
</dbReference>
<protein>
    <recommendedName>
        <fullName evidence="1">non-specific serine/threonine protein kinase</fullName>
        <ecNumber evidence="1">2.7.11.1</ecNumber>
    </recommendedName>
</protein>